<dbReference type="GO" id="GO:0005975">
    <property type="term" value="P:carbohydrate metabolic process"/>
    <property type="evidence" value="ECO:0007669"/>
    <property type="project" value="InterPro"/>
</dbReference>
<protein>
    <recommendedName>
        <fullName evidence="4">Lanthionine synthetase C-like protein</fullName>
    </recommendedName>
</protein>
<evidence type="ECO:0000313" key="3">
    <source>
        <dbReference type="Proteomes" id="UP000283576"/>
    </source>
</evidence>
<dbReference type="PANTHER" id="PTHR12736:SF7">
    <property type="entry name" value="LANC-LIKE PROTEIN 3"/>
    <property type="match status" value="1"/>
</dbReference>
<dbReference type="InterPro" id="IPR012341">
    <property type="entry name" value="6hp_glycosidase-like_sf"/>
</dbReference>
<feature type="binding site" evidence="1">
    <location>
        <position position="347"/>
    </location>
    <ligand>
        <name>Zn(2+)</name>
        <dbReference type="ChEBI" id="CHEBI:29105"/>
    </ligand>
</feature>
<keyword evidence="1" id="KW-0862">Zinc</keyword>
<dbReference type="Gene3D" id="1.50.10.10">
    <property type="match status" value="1"/>
</dbReference>
<dbReference type="GO" id="GO:0005886">
    <property type="term" value="C:plasma membrane"/>
    <property type="evidence" value="ECO:0007669"/>
    <property type="project" value="TreeGrafter"/>
</dbReference>
<feature type="binding site" evidence="1">
    <location>
        <position position="294"/>
    </location>
    <ligand>
        <name>Zn(2+)</name>
        <dbReference type="ChEBI" id="CHEBI:29105"/>
    </ligand>
</feature>
<accession>A0A418HPE5</accession>
<dbReference type="InterPro" id="IPR007822">
    <property type="entry name" value="LANC-like"/>
</dbReference>
<comment type="caution">
    <text evidence="2">The sequence shown here is derived from an EMBL/GenBank/DDBJ whole genome shotgun (WGS) entry which is preliminary data.</text>
</comment>
<evidence type="ECO:0008006" key="4">
    <source>
        <dbReference type="Google" id="ProtNLM"/>
    </source>
</evidence>
<name>A0A418HPE5_STAGA</name>
<dbReference type="Proteomes" id="UP000283576">
    <property type="component" value="Unassembled WGS sequence"/>
</dbReference>
<reference evidence="2 3" key="1">
    <citation type="journal article" date="2016" name="Front. Microbiol.">
        <title>Comprehensive Phylogenetic Analysis of Bovine Non-aureus Staphylococci Species Based on Whole-Genome Sequencing.</title>
        <authorList>
            <person name="Naushad S."/>
            <person name="Barkema H.W."/>
            <person name="Luby C."/>
            <person name="Condas L.A."/>
            <person name="Nobrega D.B."/>
            <person name="Carson D.A."/>
            <person name="De Buck J."/>
        </authorList>
    </citation>
    <scope>NUCLEOTIDE SEQUENCE [LARGE SCALE GENOMIC DNA]</scope>
    <source>
        <strain evidence="2 3">SNUC 1388</strain>
    </source>
</reference>
<dbReference type="Pfam" id="PF05147">
    <property type="entry name" value="LANC_like"/>
    <property type="match status" value="1"/>
</dbReference>
<dbReference type="GO" id="GO:0031179">
    <property type="term" value="P:peptide modification"/>
    <property type="evidence" value="ECO:0007669"/>
    <property type="project" value="InterPro"/>
</dbReference>
<evidence type="ECO:0000313" key="2">
    <source>
        <dbReference type="EMBL" id="RIL43324.1"/>
    </source>
</evidence>
<dbReference type="GO" id="GO:0046872">
    <property type="term" value="F:metal ion binding"/>
    <property type="evidence" value="ECO:0007669"/>
    <property type="project" value="UniProtKB-KW"/>
</dbReference>
<proteinExistence type="predicted"/>
<evidence type="ECO:0000256" key="1">
    <source>
        <dbReference type="PIRSR" id="PIRSR607822-1"/>
    </source>
</evidence>
<organism evidence="2 3">
    <name type="scientific">Staphylococcus gallinarum</name>
    <dbReference type="NCBI Taxonomy" id="1293"/>
    <lineage>
        <taxon>Bacteria</taxon>
        <taxon>Bacillati</taxon>
        <taxon>Bacillota</taxon>
        <taxon>Bacilli</taxon>
        <taxon>Bacillales</taxon>
        <taxon>Staphylococcaceae</taxon>
        <taxon>Staphylococcus</taxon>
    </lineage>
</organism>
<dbReference type="SMART" id="SM01260">
    <property type="entry name" value="LANC_like"/>
    <property type="match status" value="1"/>
</dbReference>
<dbReference type="AlphaFoldDB" id="A0A418HPE5"/>
<dbReference type="SUPFAM" id="SSF158745">
    <property type="entry name" value="LanC-like"/>
    <property type="match status" value="1"/>
</dbReference>
<keyword evidence="1" id="KW-0479">Metal-binding</keyword>
<dbReference type="EMBL" id="QXRZ01000003">
    <property type="protein sequence ID" value="RIL43324.1"/>
    <property type="molecule type" value="Genomic_DNA"/>
</dbReference>
<dbReference type="PANTHER" id="PTHR12736">
    <property type="entry name" value="LANC-LIKE PROTEIN"/>
    <property type="match status" value="1"/>
</dbReference>
<gene>
    <name evidence="2" type="ORF">BUZ01_06830</name>
</gene>
<dbReference type="PRINTS" id="PR01950">
    <property type="entry name" value="LANCSUPER"/>
</dbReference>
<dbReference type="CDD" id="cd04434">
    <property type="entry name" value="LanC_like"/>
    <property type="match status" value="1"/>
</dbReference>
<sequence length="447" mass="50133">MNKLSSYVKPLFNETQPEDYLNVAKLTADGLIEKAKHTQDGYTWEFSPVGQFSLYSGNAGILYFLLKLAQSTGDEKYKEAVTKATNYIIKNWDEGSHNKPYGGVERSEWCFYNGVTGIAFVLTEVAKYTGDDDVKAFAYQLIEDTINAARPSSKGLQWTGDTGVFFDSGIILFLIYAAQTYENEKWLDIAEQAGNQIMNKAIVLDEHRVKWPNVSATIFGLEHGDEMPNFFYGTTSGVSFTLAKLYEATKEQKFLETAIKGASYIESIAVQHDNKTLIPYSLPNKQDIYYLGLCHGAVGTSRLFYQLYKVTEDSNYKETFEAIIEGVINTGAPELHSPGYWNVTCQCCGSAGMSNLFNGAWIETHNDYYLELSTRVGNQLLSETKADDGDVLWYQAWNRTEPWNIKANLGYFDGAAGNAAELLSIYLANKNDIDSTRFPDDPYPIKL</sequence>